<name>R1HZ58_9PSEU</name>
<dbReference type="Gene3D" id="3.40.50.1820">
    <property type="entry name" value="alpha/beta hydrolase"/>
    <property type="match status" value="1"/>
</dbReference>
<keyword evidence="3" id="KW-1185">Reference proteome</keyword>
<comment type="caution">
    <text evidence="2">The sequence shown here is derived from an EMBL/GenBank/DDBJ whole genome shotgun (WGS) entry which is preliminary data.</text>
</comment>
<organism evidence="2 3">
    <name type="scientific">Amycolatopsis vancoresmycina DSM 44592</name>
    <dbReference type="NCBI Taxonomy" id="1292037"/>
    <lineage>
        <taxon>Bacteria</taxon>
        <taxon>Bacillati</taxon>
        <taxon>Actinomycetota</taxon>
        <taxon>Actinomycetes</taxon>
        <taxon>Pseudonocardiales</taxon>
        <taxon>Pseudonocardiaceae</taxon>
        <taxon>Amycolatopsis</taxon>
    </lineage>
</organism>
<evidence type="ECO:0000313" key="3">
    <source>
        <dbReference type="Proteomes" id="UP000014139"/>
    </source>
</evidence>
<evidence type="ECO:0000313" key="2">
    <source>
        <dbReference type="EMBL" id="EOD63529.1"/>
    </source>
</evidence>
<dbReference type="PANTHER" id="PTHR43433">
    <property type="entry name" value="HYDROLASE, ALPHA/BETA FOLD FAMILY PROTEIN"/>
    <property type="match status" value="1"/>
</dbReference>
<evidence type="ECO:0000259" key="1">
    <source>
        <dbReference type="Pfam" id="PF00561"/>
    </source>
</evidence>
<feature type="domain" description="AB hydrolase-1" evidence="1">
    <location>
        <begin position="12"/>
        <end position="213"/>
    </location>
</feature>
<dbReference type="PANTHER" id="PTHR43433:SF1">
    <property type="entry name" value="BLL5160 PROTEIN"/>
    <property type="match status" value="1"/>
</dbReference>
<protein>
    <submittedName>
        <fullName evidence="2">Alpha/beta hydrolase fold protein</fullName>
    </submittedName>
</protein>
<dbReference type="Proteomes" id="UP000014139">
    <property type="component" value="Unassembled WGS sequence"/>
</dbReference>
<dbReference type="InterPro" id="IPR050471">
    <property type="entry name" value="AB_hydrolase"/>
</dbReference>
<keyword evidence="2" id="KW-0378">Hydrolase</keyword>
<dbReference type="EMBL" id="AOUO01000609">
    <property type="protein sequence ID" value="EOD63529.1"/>
    <property type="molecule type" value="Genomic_DNA"/>
</dbReference>
<accession>R1HZ58</accession>
<sequence length="263" mass="28017">MRDHRPAGVAGPPVLLLHGWTWSLDVNYFAVMPELVAAGIPFVGFDQRGHGRGLPAGRPFEVADLAADAVAVLDHFGIARVLVCGYSLGGPVGLHLALAHPERVAGMVIAGAALSYRQSLRDRTVWRVLSGAAPLARLGVGSSMPARYFGASRRASAELAQRWPWVREELARTTVSGALTMARAVSRYDLRDRVASLRDIPVTAIVTTCDTVCAPRWQRQLAGQVGARTVELPDDHDVPVARPDAFAAAVLGGVGGIRDRLPG</sequence>
<dbReference type="InterPro" id="IPR029058">
    <property type="entry name" value="AB_hydrolase_fold"/>
</dbReference>
<reference evidence="2 3" key="1">
    <citation type="submission" date="2013-02" db="EMBL/GenBank/DDBJ databases">
        <title>Draft genome sequence of Amycolatopsis vancoresmycina strain DSM 44592T.</title>
        <authorList>
            <person name="Kumar S."/>
            <person name="Kaur N."/>
            <person name="Kaur C."/>
            <person name="Raghava G.P.S."/>
            <person name="Mayilraj S."/>
        </authorList>
    </citation>
    <scope>NUCLEOTIDE SEQUENCE [LARGE SCALE GENOMIC DNA]</scope>
    <source>
        <strain evidence="2 3">DSM 44592</strain>
    </source>
</reference>
<proteinExistence type="predicted"/>
<dbReference type="PATRIC" id="fig|1292037.4.peg.6841"/>
<dbReference type="eggNOG" id="COG0596">
    <property type="taxonomic scope" value="Bacteria"/>
</dbReference>
<dbReference type="AlphaFoldDB" id="R1HZ58"/>
<dbReference type="GO" id="GO:0016787">
    <property type="term" value="F:hydrolase activity"/>
    <property type="evidence" value="ECO:0007669"/>
    <property type="project" value="UniProtKB-KW"/>
</dbReference>
<dbReference type="SUPFAM" id="SSF53474">
    <property type="entry name" value="alpha/beta-Hydrolases"/>
    <property type="match status" value="1"/>
</dbReference>
<dbReference type="Pfam" id="PF00561">
    <property type="entry name" value="Abhydrolase_1"/>
    <property type="match status" value="1"/>
</dbReference>
<dbReference type="InterPro" id="IPR000073">
    <property type="entry name" value="AB_hydrolase_1"/>
</dbReference>
<gene>
    <name evidence="2" type="ORF">H480_36418</name>
</gene>